<organism evidence="2 3">
    <name type="scientific">candidate division CSSED10-310 bacterium</name>
    <dbReference type="NCBI Taxonomy" id="2855610"/>
    <lineage>
        <taxon>Bacteria</taxon>
        <taxon>Bacteria division CSSED10-310</taxon>
    </lineage>
</organism>
<dbReference type="Proteomes" id="UP001594351">
    <property type="component" value="Unassembled WGS sequence"/>
</dbReference>
<feature type="transmembrane region" description="Helical" evidence="1">
    <location>
        <begin position="12"/>
        <end position="32"/>
    </location>
</feature>
<proteinExistence type="predicted"/>
<feature type="transmembrane region" description="Helical" evidence="1">
    <location>
        <begin position="93"/>
        <end position="111"/>
    </location>
</feature>
<keyword evidence="1" id="KW-1133">Transmembrane helix</keyword>
<keyword evidence="1" id="KW-0812">Transmembrane</keyword>
<dbReference type="SUPFAM" id="SSF53649">
    <property type="entry name" value="Alkaline phosphatase-like"/>
    <property type="match status" value="1"/>
</dbReference>
<protein>
    <submittedName>
        <fullName evidence="2">Alkaline phosphatase family protein</fullName>
    </submittedName>
</protein>
<dbReference type="Gene3D" id="3.40.720.10">
    <property type="entry name" value="Alkaline Phosphatase, subunit A"/>
    <property type="match status" value="1"/>
</dbReference>
<dbReference type="InterPro" id="IPR002591">
    <property type="entry name" value="Phosphodiest/P_Trfase"/>
</dbReference>
<dbReference type="PANTHER" id="PTHR10151:SF120">
    <property type="entry name" value="BIS(5'-ADENOSYL)-TRIPHOSPHATASE"/>
    <property type="match status" value="1"/>
</dbReference>
<comment type="caution">
    <text evidence="2">The sequence shown here is derived from an EMBL/GenBank/DDBJ whole genome shotgun (WGS) entry which is preliminary data.</text>
</comment>
<reference evidence="2 3" key="1">
    <citation type="submission" date="2024-09" db="EMBL/GenBank/DDBJ databases">
        <title>Laminarin stimulates single cell rates of sulfate reduction while oxygen inhibits transcriptomic activity in coastal marine sediment.</title>
        <authorList>
            <person name="Lindsay M."/>
            <person name="Orcutt B."/>
            <person name="Emerson D."/>
            <person name="Stepanauskas R."/>
            <person name="D'Angelo T."/>
        </authorList>
    </citation>
    <scope>NUCLEOTIDE SEQUENCE [LARGE SCALE GENOMIC DNA]</scope>
    <source>
        <strain evidence="2">SAG AM-311-K15</strain>
    </source>
</reference>
<dbReference type="InterPro" id="IPR017850">
    <property type="entry name" value="Alkaline_phosphatase_core_sf"/>
</dbReference>
<sequence>MVHQEAPPTDRFLVPVLIPAWLTGLLISVQLFRVNSEQLLVFQVYFITFSLLVFYLVGALVIQALFLSGFYLLSRITPREFLVNRIIRHHFQWGIIPGIFGLFFVADIFRHSFFITGYLPKEIIWIGAAVFILLFIFSSISILYNHLARYLTRLSKRKLAIILFFVTLIYPYLEHRYLVELPVAHLKNRLLARAKNQVSELESPLLKTEERMLLFGVDGATWHFLIPFMKIGRCPSMSRLFKTGVSGELSSILPTLSPVIWTSIATGMLPEKHGILHFSRLHIPLIGTLPAKLRWPEHTLLPQLVRLLRKNNIITAELYTSQMRKVPTFYEILSHWGDRVGVVNWWCSWPVTPQNGFIISDRFGYSIGEAILEDEVARSAEIFPPFLDRVYRPLIRKPDEIELNDITPFMAVDEQDLQKFKNNEKNTWLFSNWFWFRTVHQSDRSMADIGFELYKKYNPRLFCLYQQSIDVVEHHYWHYLEPQDFPSLPAEEIDQFRRVIPETYDYEDRILSSFLENGELNTVILVSDHGMLPTKRLPKSGDHVAGCPAGIFLAHGKPFKSGYTINGISIIDVTPLILVIMGYPVGRDMDGRIPTEALTDDFLAQYVPQAITSYGQISQTLTSPLTSPTDQELYHKLKGLGYMN</sequence>
<evidence type="ECO:0000313" key="2">
    <source>
        <dbReference type="EMBL" id="MFC1853234.1"/>
    </source>
</evidence>
<keyword evidence="1" id="KW-0472">Membrane</keyword>
<gene>
    <name evidence="2" type="ORF">ACFL27_23800</name>
</gene>
<dbReference type="Pfam" id="PF01663">
    <property type="entry name" value="Phosphodiest"/>
    <property type="match status" value="1"/>
</dbReference>
<feature type="transmembrane region" description="Helical" evidence="1">
    <location>
        <begin position="157"/>
        <end position="173"/>
    </location>
</feature>
<accession>A0ABV6Z467</accession>
<feature type="transmembrane region" description="Helical" evidence="1">
    <location>
        <begin position="123"/>
        <end position="145"/>
    </location>
</feature>
<feature type="transmembrane region" description="Helical" evidence="1">
    <location>
        <begin position="44"/>
        <end position="73"/>
    </location>
</feature>
<keyword evidence="3" id="KW-1185">Reference proteome</keyword>
<dbReference type="EMBL" id="JBHPBY010000452">
    <property type="protein sequence ID" value="MFC1853234.1"/>
    <property type="molecule type" value="Genomic_DNA"/>
</dbReference>
<name>A0ABV6Z467_UNCC1</name>
<evidence type="ECO:0000256" key="1">
    <source>
        <dbReference type="SAM" id="Phobius"/>
    </source>
</evidence>
<dbReference type="PANTHER" id="PTHR10151">
    <property type="entry name" value="ECTONUCLEOTIDE PYROPHOSPHATASE/PHOSPHODIESTERASE"/>
    <property type="match status" value="1"/>
</dbReference>
<evidence type="ECO:0000313" key="3">
    <source>
        <dbReference type="Proteomes" id="UP001594351"/>
    </source>
</evidence>